<name>A0A134BAA4_9PORP</name>
<dbReference type="SMART" id="SM00560">
    <property type="entry name" value="LamGL"/>
    <property type="match status" value="1"/>
</dbReference>
<dbReference type="RefSeq" id="WP_060935174.1">
    <property type="nucleotide sequence ID" value="NZ_KQ960435.1"/>
</dbReference>
<keyword evidence="1" id="KW-0732">Signal</keyword>
<accession>A0A134BAA4</accession>
<evidence type="ECO:0000313" key="5">
    <source>
        <dbReference type="Proteomes" id="UP000070224"/>
    </source>
</evidence>
<keyword evidence="2" id="KW-1015">Disulfide bond</keyword>
<dbReference type="InterPro" id="IPR013728">
    <property type="entry name" value="BT_3987-like_N"/>
</dbReference>
<dbReference type="Gene3D" id="2.60.40.1740">
    <property type="entry name" value="hypothetical protein (bacova_03559)"/>
    <property type="match status" value="1"/>
</dbReference>
<organism evidence="4 5">
    <name type="scientific">Porphyromonas somerae</name>
    <dbReference type="NCBI Taxonomy" id="322095"/>
    <lineage>
        <taxon>Bacteria</taxon>
        <taxon>Pseudomonadati</taxon>
        <taxon>Bacteroidota</taxon>
        <taxon>Bacteroidia</taxon>
        <taxon>Bacteroidales</taxon>
        <taxon>Porphyromonadaceae</taxon>
        <taxon>Porphyromonas</taxon>
    </lineage>
</organism>
<evidence type="ECO:0000256" key="2">
    <source>
        <dbReference type="ARBA" id="ARBA00023157"/>
    </source>
</evidence>
<dbReference type="GO" id="GO:0004553">
    <property type="term" value="F:hydrolase activity, hydrolyzing O-glycosyl compounds"/>
    <property type="evidence" value="ECO:0007669"/>
    <property type="project" value="UniProtKB-ARBA"/>
</dbReference>
<reference evidence="5" key="1">
    <citation type="submission" date="2016-01" db="EMBL/GenBank/DDBJ databases">
        <authorList>
            <person name="Mitreva M."/>
            <person name="Pepin K.H."/>
            <person name="Mihindukulasuriya K.A."/>
            <person name="Fulton R."/>
            <person name="Fronick C."/>
            <person name="O'Laughlin M."/>
            <person name="Miner T."/>
            <person name="Herter B."/>
            <person name="Rosa B.A."/>
            <person name="Cordes M."/>
            <person name="Tomlinson C."/>
            <person name="Wollam A."/>
            <person name="Palsikar V.B."/>
            <person name="Mardis E.R."/>
            <person name="Wilson R.K."/>
        </authorList>
    </citation>
    <scope>NUCLEOTIDE SEQUENCE [LARGE SCALE GENOMIC DNA]</scope>
    <source>
        <strain evidence="5">KA00683</strain>
    </source>
</reference>
<dbReference type="Pfam" id="PF08522">
    <property type="entry name" value="BT_3987-like_N"/>
    <property type="match status" value="1"/>
</dbReference>
<dbReference type="OrthoDB" id="2582440at2"/>
<proteinExistence type="predicted"/>
<dbReference type="PROSITE" id="PS51257">
    <property type="entry name" value="PROKAR_LIPOPROTEIN"/>
    <property type="match status" value="1"/>
</dbReference>
<gene>
    <name evidence="4" type="ORF">HMPREF3185_00745</name>
</gene>
<dbReference type="GO" id="GO:0005975">
    <property type="term" value="P:carbohydrate metabolic process"/>
    <property type="evidence" value="ECO:0007669"/>
    <property type="project" value="UniProtKB-ARBA"/>
</dbReference>
<dbReference type="Proteomes" id="UP000070224">
    <property type="component" value="Unassembled WGS sequence"/>
</dbReference>
<dbReference type="AlphaFoldDB" id="A0A134BAA4"/>
<dbReference type="EMBL" id="LSDK01000054">
    <property type="protein sequence ID" value="KXB76879.1"/>
    <property type="molecule type" value="Genomic_DNA"/>
</dbReference>
<sequence>MKINKYLLGVVAAAALLSSCNDRELKELTNQAYIAQTGTQAGRIGSLQLGDSEVSTDINIRISSPQSKDQTYALELSQEALDEYNKLNGTAYTMLPASQVALSSSQVVVKAGAVFSEAVKVTLQPLTQEQMNLGKKYAVAFKLKSVDASTPILNGADTYVYAIKTITSASAPILGTYKGVYYRAIARGIPATDLERFTVEMRVNINGLDINNQAIFGAWAQGSEIYMRFGDATPPYNYLNIKFGDGGQIDRTFEGAKTNTWYHVALVYDGAQATLYVNGSKVISTDKPAGRTFKLNDAIHVAGSGAAWFRNACIFSELRIWNTTRTPEQLKDNEYTVDPSTPGLLHYWKMNEGHGGTFANSIAGGPALNVYGAAYDENNPASSQILTPTWVSNVRSDGTGTVKVP</sequence>
<evidence type="ECO:0000259" key="3">
    <source>
        <dbReference type="SMART" id="SM00560"/>
    </source>
</evidence>
<dbReference type="InterPro" id="IPR013320">
    <property type="entry name" value="ConA-like_dom_sf"/>
</dbReference>
<dbReference type="STRING" id="322095.HMPREF3185_00745"/>
<dbReference type="InterPro" id="IPR006558">
    <property type="entry name" value="LamG-like"/>
</dbReference>
<dbReference type="SUPFAM" id="SSF49899">
    <property type="entry name" value="Concanavalin A-like lectins/glucanases"/>
    <property type="match status" value="1"/>
</dbReference>
<evidence type="ECO:0000313" key="4">
    <source>
        <dbReference type="EMBL" id="KXB76879.1"/>
    </source>
</evidence>
<feature type="domain" description="LamG-like jellyroll fold" evidence="3">
    <location>
        <begin position="195"/>
        <end position="328"/>
    </location>
</feature>
<keyword evidence="5" id="KW-1185">Reference proteome</keyword>
<comment type="caution">
    <text evidence="4">The sequence shown here is derived from an EMBL/GenBank/DDBJ whole genome shotgun (WGS) entry which is preliminary data.</text>
</comment>
<evidence type="ECO:0000256" key="1">
    <source>
        <dbReference type="ARBA" id="ARBA00022729"/>
    </source>
</evidence>
<dbReference type="Pfam" id="PF13385">
    <property type="entry name" value="Laminin_G_3"/>
    <property type="match status" value="1"/>
</dbReference>
<dbReference type="PATRIC" id="fig|322095.3.peg.737"/>
<dbReference type="Gene3D" id="2.60.120.200">
    <property type="match status" value="1"/>
</dbReference>
<protein>
    <recommendedName>
        <fullName evidence="3">LamG-like jellyroll fold domain-containing protein</fullName>
    </recommendedName>
</protein>